<protein>
    <submittedName>
        <fullName evidence="1">Uncharacterized protein</fullName>
    </submittedName>
</protein>
<reference evidence="1 2" key="1">
    <citation type="submission" date="2019-07" db="EMBL/GenBank/DDBJ databases">
        <title>Genomic Encyclopedia of Archaeal and Bacterial Type Strains, Phase II (KMG-II): from individual species to whole genera.</title>
        <authorList>
            <person name="Goeker M."/>
        </authorList>
    </citation>
    <scope>NUCLEOTIDE SEQUENCE [LARGE SCALE GENOMIC DNA]</scope>
    <source>
        <strain evidence="1 2">DSM 14571</strain>
    </source>
</reference>
<accession>A0ABY3NFR5</accession>
<proteinExistence type="predicted"/>
<sequence>MKKNLFYPALWGILTLSIFYSCRTDSVTTEQTVASKEKIAAFERFEKQNNIVQPIAGANQTTTPQKYISYAKPFAEIISNFIQNHPDYAKWMDKSVGVIRLDVASQTFGEGKKAIIFPVTDENGKVTGAWYGIINEERSYVNFSYMNDNSLELADIKKTFQNYYDKKVGSLSSRAIASTSKLINPVALKMVMNKSL</sequence>
<evidence type="ECO:0000313" key="1">
    <source>
        <dbReference type="EMBL" id="TYO91117.1"/>
    </source>
</evidence>
<evidence type="ECO:0000313" key="2">
    <source>
        <dbReference type="Proteomes" id="UP000324513"/>
    </source>
</evidence>
<dbReference type="Proteomes" id="UP000324513">
    <property type="component" value="Unassembled WGS sequence"/>
</dbReference>
<gene>
    <name evidence="1" type="ORF">LX74_02438</name>
</gene>
<dbReference type="PROSITE" id="PS51257">
    <property type="entry name" value="PROKAR_LIPOPROTEIN"/>
    <property type="match status" value="1"/>
</dbReference>
<keyword evidence="2" id="KW-1185">Reference proteome</keyword>
<organism evidence="1 2">
    <name type="scientific">Elizabethkingia miricola</name>
    <name type="common">Chryseobacterium miricola</name>
    <dbReference type="NCBI Taxonomy" id="172045"/>
    <lineage>
        <taxon>Bacteria</taxon>
        <taxon>Pseudomonadati</taxon>
        <taxon>Bacteroidota</taxon>
        <taxon>Flavobacteriia</taxon>
        <taxon>Flavobacteriales</taxon>
        <taxon>Weeksellaceae</taxon>
        <taxon>Elizabethkingia</taxon>
    </lineage>
</organism>
<dbReference type="EMBL" id="VNHK01000007">
    <property type="protein sequence ID" value="TYO91117.1"/>
    <property type="molecule type" value="Genomic_DNA"/>
</dbReference>
<dbReference type="RefSeq" id="WP_065082364.1">
    <property type="nucleotide sequence ID" value="NZ_FLSS01000012.1"/>
</dbReference>
<comment type="caution">
    <text evidence="1">The sequence shown here is derived from an EMBL/GenBank/DDBJ whole genome shotgun (WGS) entry which is preliminary data.</text>
</comment>
<name>A0ABY3NFR5_ELIMR</name>